<dbReference type="Proteomes" id="UP000095283">
    <property type="component" value="Unplaced"/>
</dbReference>
<feature type="signal peptide" evidence="1">
    <location>
        <begin position="1"/>
        <end position="16"/>
    </location>
</feature>
<sequence>MMIILRLLLFTGVVFAQFGFLEQPNYQPNPRQFTISPVSVQINL</sequence>
<dbReference type="AlphaFoldDB" id="A0A1I7WRI5"/>
<keyword evidence="2" id="KW-1185">Reference proteome</keyword>
<organism evidence="2 3">
    <name type="scientific">Heterorhabditis bacteriophora</name>
    <name type="common">Entomopathogenic nematode worm</name>
    <dbReference type="NCBI Taxonomy" id="37862"/>
    <lineage>
        <taxon>Eukaryota</taxon>
        <taxon>Metazoa</taxon>
        <taxon>Ecdysozoa</taxon>
        <taxon>Nematoda</taxon>
        <taxon>Chromadorea</taxon>
        <taxon>Rhabditida</taxon>
        <taxon>Rhabditina</taxon>
        <taxon>Rhabditomorpha</taxon>
        <taxon>Strongyloidea</taxon>
        <taxon>Heterorhabditidae</taxon>
        <taxon>Heterorhabditis</taxon>
    </lineage>
</organism>
<evidence type="ECO:0000256" key="1">
    <source>
        <dbReference type="SAM" id="SignalP"/>
    </source>
</evidence>
<keyword evidence="1" id="KW-0732">Signal</keyword>
<dbReference type="WBParaSite" id="Hba_07754">
    <property type="protein sequence ID" value="Hba_07754"/>
    <property type="gene ID" value="Hba_07754"/>
</dbReference>
<reference evidence="3" key="1">
    <citation type="submission" date="2016-11" db="UniProtKB">
        <authorList>
            <consortium name="WormBaseParasite"/>
        </authorList>
    </citation>
    <scope>IDENTIFICATION</scope>
</reference>
<name>A0A1I7WRI5_HETBA</name>
<evidence type="ECO:0000313" key="3">
    <source>
        <dbReference type="WBParaSite" id="Hba_07754"/>
    </source>
</evidence>
<evidence type="ECO:0000313" key="2">
    <source>
        <dbReference type="Proteomes" id="UP000095283"/>
    </source>
</evidence>
<feature type="chain" id="PRO_5009310767" evidence="1">
    <location>
        <begin position="17"/>
        <end position="44"/>
    </location>
</feature>
<proteinExistence type="predicted"/>
<accession>A0A1I7WRI5</accession>
<protein>
    <submittedName>
        <fullName evidence="3">Neur_chan_LBD domain-containing protein</fullName>
    </submittedName>
</protein>